<evidence type="ECO:0000256" key="2">
    <source>
        <dbReference type="SAM" id="Phobius"/>
    </source>
</evidence>
<dbReference type="Proteomes" id="UP000294664">
    <property type="component" value="Unassembled WGS sequence"/>
</dbReference>
<keyword evidence="2" id="KW-0812">Transmembrane</keyword>
<dbReference type="EMBL" id="SMAI01000005">
    <property type="protein sequence ID" value="TCT04987.1"/>
    <property type="molecule type" value="Genomic_DNA"/>
</dbReference>
<evidence type="ECO:0000256" key="1">
    <source>
        <dbReference type="SAM" id="MobiDB-lite"/>
    </source>
</evidence>
<comment type="caution">
    <text evidence="4">The sequence shown here is derived from an EMBL/GenBank/DDBJ whole genome shotgun (WGS) entry which is preliminary data.</text>
</comment>
<sequence>MHVSKWIAIIFISLVASGALAQEAPQPPAQVDPTADGQRPDGATGQRQGATNHEIDAATFLSAIQSIEAAIRNVTTEAGKDAEADHNNSAEDLIAQKAMARWAYWMFIAAAASTFLTAVGVLLLALTLHWTKVAANHTEDALTEAKNATKATIELLDAEIRPVLTVEMESREKQIEWIEGFNNDAKKDIHFRIKNVGNGPAFLHLMCRAWAICPKIEDLEIINAIDYSNYIHKEGVDNFGKYAIAWYKKNEIAIGTGSLSDEILCGADQIGIKLSDHTSNNFIFFYGYFEYKDMKGQYYRSGFCQILNRDLYKRKKELFLIPWNENANLLNYHKKLI</sequence>
<evidence type="ECO:0000313" key="4">
    <source>
        <dbReference type="EMBL" id="TCT04987.1"/>
    </source>
</evidence>
<dbReference type="RefSeq" id="WP_132031079.1">
    <property type="nucleotide sequence ID" value="NZ_SMAI01000005.1"/>
</dbReference>
<protein>
    <submittedName>
        <fullName evidence="4">Uncharacterized protein</fullName>
    </submittedName>
</protein>
<evidence type="ECO:0000256" key="3">
    <source>
        <dbReference type="SAM" id="SignalP"/>
    </source>
</evidence>
<keyword evidence="2" id="KW-0472">Membrane</keyword>
<keyword evidence="2" id="KW-1133">Transmembrane helix</keyword>
<feature type="signal peptide" evidence="3">
    <location>
        <begin position="1"/>
        <end position="21"/>
    </location>
</feature>
<dbReference type="AlphaFoldDB" id="A0A4R3M1G0"/>
<gene>
    <name evidence="4" type="ORF">EDC64_10518</name>
</gene>
<feature type="region of interest" description="Disordered" evidence="1">
    <location>
        <begin position="24"/>
        <end position="50"/>
    </location>
</feature>
<reference evidence="4 5" key="1">
    <citation type="submission" date="2019-03" db="EMBL/GenBank/DDBJ databases">
        <title>Genomic Encyclopedia of Type Strains, Phase IV (KMG-IV): sequencing the most valuable type-strain genomes for metagenomic binning, comparative biology and taxonomic classification.</title>
        <authorList>
            <person name="Goeker M."/>
        </authorList>
    </citation>
    <scope>NUCLEOTIDE SEQUENCE [LARGE SCALE GENOMIC DNA]</scope>
    <source>
        <strain evidence="4 5">DSM 9035</strain>
    </source>
</reference>
<accession>A0A4R3M1G0</accession>
<feature type="transmembrane region" description="Helical" evidence="2">
    <location>
        <begin position="102"/>
        <end position="126"/>
    </location>
</feature>
<keyword evidence="3" id="KW-0732">Signal</keyword>
<dbReference type="OrthoDB" id="7873743at2"/>
<organism evidence="4 5">
    <name type="scientific">Aquabacter spiritensis</name>
    <dbReference type="NCBI Taxonomy" id="933073"/>
    <lineage>
        <taxon>Bacteria</taxon>
        <taxon>Pseudomonadati</taxon>
        <taxon>Pseudomonadota</taxon>
        <taxon>Alphaproteobacteria</taxon>
        <taxon>Hyphomicrobiales</taxon>
        <taxon>Xanthobacteraceae</taxon>
        <taxon>Aquabacter</taxon>
    </lineage>
</organism>
<evidence type="ECO:0000313" key="5">
    <source>
        <dbReference type="Proteomes" id="UP000294664"/>
    </source>
</evidence>
<proteinExistence type="predicted"/>
<keyword evidence="5" id="KW-1185">Reference proteome</keyword>
<name>A0A4R3M1G0_9HYPH</name>
<feature type="chain" id="PRO_5020228711" evidence="3">
    <location>
        <begin position="22"/>
        <end position="337"/>
    </location>
</feature>